<feature type="compositionally biased region" description="Gly residues" evidence="1">
    <location>
        <begin position="52"/>
        <end position="78"/>
    </location>
</feature>
<name>A0ABQ5HYA8_9ASTR</name>
<evidence type="ECO:0000313" key="2">
    <source>
        <dbReference type="EMBL" id="GJT92808.1"/>
    </source>
</evidence>
<comment type="caution">
    <text evidence="2">The sequence shown here is derived from an EMBL/GenBank/DDBJ whole genome shotgun (WGS) entry which is preliminary data.</text>
</comment>
<evidence type="ECO:0000256" key="1">
    <source>
        <dbReference type="SAM" id="MobiDB-lite"/>
    </source>
</evidence>
<feature type="region of interest" description="Disordered" evidence="1">
    <location>
        <begin position="52"/>
        <end position="85"/>
    </location>
</feature>
<accession>A0ABQ5HYA8</accession>
<organism evidence="2 3">
    <name type="scientific">Tanacetum coccineum</name>
    <dbReference type="NCBI Taxonomy" id="301880"/>
    <lineage>
        <taxon>Eukaryota</taxon>
        <taxon>Viridiplantae</taxon>
        <taxon>Streptophyta</taxon>
        <taxon>Embryophyta</taxon>
        <taxon>Tracheophyta</taxon>
        <taxon>Spermatophyta</taxon>
        <taxon>Magnoliopsida</taxon>
        <taxon>eudicotyledons</taxon>
        <taxon>Gunneridae</taxon>
        <taxon>Pentapetalae</taxon>
        <taxon>asterids</taxon>
        <taxon>campanulids</taxon>
        <taxon>Asterales</taxon>
        <taxon>Asteraceae</taxon>
        <taxon>Asteroideae</taxon>
        <taxon>Anthemideae</taxon>
        <taxon>Anthemidinae</taxon>
        <taxon>Tanacetum</taxon>
    </lineage>
</organism>
<protein>
    <submittedName>
        <fullName evidence="2">Uncharacterized protein</fullName>
    </submittedName>
</protein>
<proteinExistence type="predicted"/>
<evidence type="ECO:0000313" key="3">
    <source>
        <dbReference type="Proteomes" id="UP001151760"/>
    </source>
</evidence>
<reference evidence="2" key="2">
    <citation type="submission" date="2022-01" db="EMBL/GenBank/DDBJ databases">
        <authorList>
            <person name="Yamashiro T."/>
            <person name="Shiraishi A."/>
            <person name="Satake H."/>
            <person name="Nakayama K."/>
        </authorList>
    </citation>
    <scope>NUCLEOTIDE SEQUENCE</scope>
</reference>
<reference evidence="2" key="1">
    <citation type="journal article" date="2022" name="Int. J. Mol. Sci.">
        <title>Draft Genome of Tanacetum Coccineum: Genomic Comparison of Closely Related Tanacetum-Family Plants.</title>
        <authorList>
            <person name="Yamashiro T."/>
            <person name="Shiraishi A."/>
            <person name="Nakayama K."/>
            <person name="Satake H."/>
        </authorList>
    </citation>
    <scope>NUCLEOTIDE SEQUENCE</scope>
</reference>
<keyword evidence="3" id="KW-1185">Reference proteome</keyword>
<dbReference type="EMBL" id="BQNB010020145">
    <property type="protein sequence ID" value="GJT92808.1"/>
    <property type="molecule type" value="Genomic_DNA"/>
</dbReference>
<sequence length="85" mass="8424">MGDSKIVAGLKRGENPRLALVNSVDTVSEHLDLMPCGATTLAKHVVEVSGSNSGGGFGNLGGGRETRGGGDGFEGPGGQVSIADT</sequence>
<gene>
    <name evidence="2" type="ORF">Tco_1081653</name>
</gene>
<dbReference type="Proteomes" id="UP001151760">
    <property type="component" value="Unassembled WGS sequence"/>
</dbReference>